<dbReference type="Gene3D" id="1.10.1740.10">
    <property type="match status" value="1"/>
</dbReference>
<accession>A0ABU0M0Y7</accession>
<dbReference type="InterPro" id="IPR011006">
    <property type="entry name" value="CheY-like_superfamily"/>
</dbReference>
<gene>
    <name evidence="3" type="ORF">QO015_000222</name>
</gene>
<keyword evidence="3" id="KW-0238">DNA-binding</keyword>
<name>A0ABU0M0Y7_9HYPH</name>
<protein>
    <submittedName>
        <fullName evidence="3">DNA-binding response OmpR family regulator</fullName>
    </submittedName>
</protein>
<feature type="domain" description="Response regulatory" evidence="2">
    <location>
        <begin position="6"/>
        <end position="116"/>
    </location>
</feature>
<dbReference type="SUPFAM" id="SSF52172">
    <property type="entry name" value="CheY-like"/>
    <property type="match status" value="1"/>
</dbReference>
<dbReference type="RefSeq" id="WP_266282033.1">
    <property type="nucleotide sequence ID" value="NZ_JAPKNF010000001.1"/>
</dbReference>
<keyword evidence="4" id="KW-1185">Reference proteome</keyword>
<evidence type="ECO:0000256" key="1">
    <source>
        <dbReference type="PROSITE-ProRule" id="PRU00169"/>
    </source>
</evidence>
<dbReference type="InterPro" id="IPR001789">
    <property type="entry name" value="Sig_transdc_resp-reg_receiver"/>
</dbReference>
<feature type="modified residue" description="4-aspartylphosphate" evidence="1">
    <location>
        <position position="56"/>
    </location>
</feature>
<comment type="caution">
    <text evidence="3">The sequence shown here is derived from an EMBL/GenBank/DDBJ whole genome shotgun (WGS) entry which is preliminary data.</text>
</comment>
<evidence type="ECO:0000259" key="2">
    <source>
        <dbReference type="PROSITE" id="PS50110"/>
    </source>
</evidence>
<evidence type="ECO:0000313" key="4">
    <source>
        <dbReference type="Proteomes" id="UP001223743"/>
    </source>
</evidence>
<reference evidence="3 4" key="1">
    <citation type="submission" date="2023-07" db="EMBL/GenBank/DDBJ databases">
        <title>Genomic Encyclopedia of Type Strains, Phase IV (KMG-IV): sequencing the most valuable type-strain genomes for metagenomic binning, comparative biology and taxonomic classification.</title>
        <authorList>
            <person name="Goeker M."/>
        </authorList>
    </citation>
    <scope>NUCLEOTIDE SEQUENCE [LARGE SCALE GENOMIC DNA]</scope>
    <source>
        <strain evidence="3 4">B1-1</strain>
    </source>
</reference>
<evidence type="ECO:0000313" key="3">
    <source>
        <dbReference type="EMBL" id="MDQ0514609.1"/>
    </source>
</evidence>
<dbReference type="Proteomes" id="UP001223743">
    <property type="component" value="Unassembled WGS sequence"/>
</dbReference>
<dbReference type="Gene3D" id="3.40.50.2300">
    <property type="match status" value="1"/>
</dbReference>
<sequence length="196" mass="21420">MTTVMRVLVVEDDYLIADDIAQALERAGTVVLGPVPSIAEAARIIRREEMEIAVLDLNVRDELVFPVADELKNLATPLVFFSAYDEVAIPSRFADAARISKSSGLDKLVGAVFEQHQIAVARNAGAPRITDLVPELRVFARSLAPTKAEADELVAGALEMALASIDATFTPWQGRPREELMRLVQLCHDQRSGSRP</sequence>
<dbReference type="GO" id="GO:0003677">
    <property type="term" value="F:DNA binding"/>
    <property type="evidence" value="ECO:0007669"/>
    <property type="project" value="UniProtKB-KW"/>
</dbReference>
<proteinExistence type="predicted"/>
<dbReference type="EMBL" id="JAUSWJ010000001">
    <property type="protein sequence ID" value="MDQ0514609.1"/>
    <property type="molecule type" value="Genomic_DNA"/>
</dbReference>
<organism evidence="3 4">
    <name type="scientific">Kaistia geumhonensis</name>
    <dbReference type="NCBI Taxonomy" id="410839"/>
    <lineage>
        <taxon>Bacteria</taxon>
        <taxon>Pseudomonadati</taxon>
        <taxon>Pseudomonadota</taxon>
        <taxon>Alphaproteobacteria</taxon>
        <taxon>Hyphomicrobiales</taxon>
        <taxon>Kaistiaceae</taxon>
        <taxon>Kaistia</taxon>
    </lineage>
</organism>
<keyword evidence="1" id="KW-0597">Phosphoprotein</keyword>
<dbReference type="PROSITE" id="PS50110">
    <property type="entry name" value="RESPONSE_REGULATORY"/>
    <property type="match status" value="1"/>
</dbReference>
<dbReference type="SMART" id="SM00448">
    <property type="entry name" value="REC"/>
    <property type="match status" value="1"/>
</dbReference>